<dbReference type="AlphaFoldDB" id="A0A423VSR9"/>
<feature type="region of interest" description="Disordered" evidence="1">
    <location>
        <begin position="1"/>
        <end position="137"/>
    </location>
</feature>
<evidence type="ECO:0000313" key="3">
    <source>
        <dbReference type="EMBL" id="ROV94127.1"/>
    </source>
</evidence>
<dbReference type="SUPFAM" id="SSF52402">
    <property type="entry name" value="Adenine nucleotide alpha hydrolases-like"/>
    <property type="match status" value="1"/>
</dbReference>
<organism evidence="3 4">
    <name type="scientific">Cytospora leucostoma</name>
    <dbReference type="NCBI Taxonomy" id="1230097"/>
    <lineage>
        <taxon>Eukaryota</taxon>
        <taxon>Fungi</taxon>
        <taxon>Dikarya</taxon>
        <taxon>Ascomycota</taxon>
        <taxon>Pezizomycotina</taxon>
        <taxon>Sordariomycetes</taxon>
        <taxon>Sordariomycetidae</taxon>
        <taxon>Diaporthales</taxon>
        <taxon>Cytosporaceae</taxon>
        <taxon>Cytospora</taxon>
    </lineage>
</organism>
<dbReference type="STRING" id="1230097.A0A423VSR9"/>
<dbReference type="CDD" id="cd23659">
    <property type="entry name" value="USP_At3g01520-like"/>
    <property type="match status" value="1"/>
</dbReference>
<feature type="compositionally biased region" description="Polar residues" evidence="1">
    <location>
        <begin position="167"/>
        <end position="176"/>
    </location>
</feature>
<feature type="region of interest" description="Disordered" evidence="1">
    <location>
        <begin position="548"/>
        <end position="585"/>
    </location>
</feature>
<dbReference type="PANTHER" id="PTHR46100:SF4">
    <property type="entry name" value="USPA DOMAIN-CONTAINING PROTEIN"/>
    <property type="match status" value="1"/>
</dbReference>
<dbReference type="Proteomes" id="UP000285146">
    <property type="component" value="Unassembled WGS sequence"/>
</dbReference>
<evidence type="ECO:0000259" key="2">
    <source>
        <dbReference type="Pfam" id="PF00582"/>
    </source>
</evidence>
<feature type="domain" description="UspA" evidence="2">
    <location>
        <begin position="481"/>
        <end position="667"/>
    </location>
</feature>
<comment type="caution">
    <text evidence="3">The sequence shown here is derived from an EMBL/GenBank/DDBJ whole genome shotgun (WGS) entry which is preliminary data.</text>
</comment>
<gene>
    <name evidence="3" type="ORF">VPNG_09330</name>
</gene>
<evidence type="ECO:0000313" key="4">
    <source>
        <dbReference type="Proteomes" id="UP000285146"/>
    </source>
</evidence>
<sequence>MSGPPRKKTMSLEAALEEERREVEALISAERRPRPPSALSGARSSSPYNARSPVRSMLDIGEFHPSQNPGPGKSMLSMDSTSDSPSAPGPANKQVFSTPPSPVLAHNKLAHGSNASHPRHMSDAAARPVGFGPRAEAGRDLTSEYQFSDIITANTGQAMPKRVSMGNKKSAQSSSAMAHLVRGNDVSRIPLPGDRGRTSNSGPTRLGSKSRSPHQNLALRSSSPAQPQNNLAGLSPAIRALLEDTQAKDQKKAADMKNAYRRLSDANLVRSGGSLAEIGRKKKADGQTGGGRLTKDYLSPDGDDVLEDSSDEHDNSSQEEGERGRKSARSFSFGALKPDADKKGGSKPRSASKAQSLLAAAEEERIAVERKNHPTKYQYRSLLDEPNITLTGPTGEITKANKQYGIHPATSFDDGPPSGTRTPVDSDTEADLTDIRRAQKLSFSQTAITDTPNAARALRIIYRGDWRKVVQDATDEQRRLRKYIVATDLSDESAHALEWAVGTVLRDGDTMLCISCVDEEAGVTPGQVPDDAKAMKEQGAALNAVANSKAPVTPGGSMMDVQKSSQSMDSSPGPAKSKAAEDRHKAVRDITEKVTKLLRKTRLQVRVIVEVLHCKNPKHQILEIIDVTSPTLVVVGSRGQSALKGVILGSFSNYLVTKSSVPVMVARKKLRKQSKYKKMPMTQVNNITNPIGRTLANAKSDP</sequence>
<dbReference type="OrthoDB" id="992776at2759"/>
<dbReference type="EMBL" id="LKEB01000077">
    <property type="protein sequence ID" value="ROV94127.1"/>
    <property type="molecule type" value="Genomic_DNA"/>
</dbReference>
<feature type="compositionally biased region" description="Acidic residues" evidence="1">
    <location>
        <begin position="301"/>
        <end position="311"/>
    </location>
</feature>
<proteinExistence type="predicted"/>
<dbReference type="Gene3D" id="3.40.50.620">
    <property type="entry name" value="HUPs"/>
    <property type="match status" value="1"/>
</dbReference>
<dbReference type="PRINTS" id="PR01438">
    <property type="entry name" value="UNVRSLSTRESS"/>
</dbReference>
<dbReference type="InParanoid" id="A0A423VSR9"/>
<feature type="compositionally biased region" description="Polar residues" evidence="1">
    <location>
        <begin position="198"/>
        <end position="232"/>
    </location>
</feature>
<reference evidence="3 4" key="1">
    <citation type="submission" date="2015-09" db="EMBL/GenBank/DDBJ databases">
        <title>Host preference determinants of Valsa canker pathogens revealed by comparative genomics.</title>
        <authorList>
            <person name="Yin Z."/>
            <person name="Huang L."/>
        </authorList>
    </citation>
    <scope>NUCLEOTIDE SEQUENCE [LARGE SCALE GENOMIC DNA]</scope>
    <source>
        <strain evidence="3 4">SXYLt</strain>
    </source>
</reference>
<dbReference type="Pfam" id="PF00582">
    <property type="entry name" value="Usp"/>
    <property type="match status" value="1"/>
</dbReference>
<dbReference type="InterPro" id="IPR014729">
    <property type="entry name" value="Rossmann-like_a/b/a_fold"/>
</dbReference>
<feature type="region of interest" description="Disordered" evidence="1">
    <location>
        <begin position="406"/>
        <end position="428"/>
    </location>
</feature>
<evidence type="ECO:0000256" key="1">
    <source>
        <dbReference type="SAM" id="MobiDB-lite"/>
    </source>
</evidence>
<keyword evidence="4" id="KW-1185">Reference proteome</keyword>
<feature type="compositionally biased region" description="Basic and acidic residues" evidence="1">
    <location>
        <begin position="312"/>
        <end position="325"/>
    </location>
</feature>
<accession>A0A423VSR9</accession>
<dbReference type="InterPro" id="IPR006016">
    <property type="entry name" value="UspA"/>
</dbReference>
<dbReference type="InterPro" id="IPR006015">
    <property type="entry name" value="Universal_stress_UspA"/>
</dbReference>
<dbReference type="PANTHER" id="PTHR46100">
    <property type="entry name" value="IMP2'P"/>
    <property type="match status" value="1"/>
</dbReference>
<feature type="compositionally biased region" description="Basic and acidic residues" evidence="1">
    <location>
        <begin position="17"/>
        <end position="33"/>
    </location>
</feature>
<feature type="region of interest" description="Disordered" evidence="1">
    <location>
        <begin position="152"/>
        <end position="358"/>
    </location>
</feature>
<protein>
    <recommendedName>
        <fullName evidence="2">UspA domain-containing protein</fullName>
    </recommendedName>
</protein>
<name>A0A423VSR9_9PEZI</name>
<feature type="compositionally biased region" description="Basic and acidic residues" evidence="1">
    <location>
        <begin position="241"/>
        <end position="255"/>
    </location>
</feature>